<keyword evidence="7 10" id="KW-0472">Membrane</keyword>
<dbReference type="InterPro" id="IPR000045">
    <property type="entry name" value="Prepilin_IV_endopep_pep"/>
</dbReference>
<dbReference type="GO" id="GO:0008168">
    <property type="term" value="F:methyltransferase activity"/>
    <property type="evidence" value="ECO:0007669"/>
    <property type="project" value="UniProtKB-KW"/>
</dbReference>
<evidence type="ECO:0000256" key="6">
    <source>
        <dbReference type="ARBA" id="ARBA00022989"/>
    </source>
</evidence>
<feature type="transmembrane region" description="Helical" evidence="10">
    <location>
        <begin position="118"/>
        <end position="136"/>
    </location>
</feature>
<dbReference type="OrthoDB" id="9789291at2"/>
<comment type="caution">
    <text evidence="13">The sequence shown here is derived from an EMBL/GenBank/DDBJ whole genome shotgun (WGS) entry which is preliminary data.</text>
</comment>
<keyword evidence="3" id="KW-1003">Cell membrane</keyword>
<evidence type="ECO:0000256" key="7">
    <source>
        <dbReference type="ARBA" id="ARBA00023136"/>
    </source>
</evidence>
<evidence type="ECO:0000256" key="3">
    <source>
        <dbReference type="ARBA" id="ARBA00022475"/>
    </source>
</evidence>
<proteinExistence type="inferred from homology"/>
<dbReference type="InterPro" id="IPR014032">
    <property type="entry name" value="Peptidase_A24A_bac"/>
</dbReference>
<keyword evidence="9" id="KW-0511">Multifunctional enzyme</keyword>
<feature type="domain" description="Prepilin type IV endopeptidase peptidase" evidence="11">
    <location>
        <begin position="101"/>
        <end position="209"/>
    </location>
</feature>
<feature type="domain" description="Prepilin peptidase A24 N-terminal" evidence="12">
    <location>
        <begin position="7"/>
        <end position="89"/>
    </location>
</feature>
<dbReference type="EC" id="2.1.1.-" evidence="9"/>
<dbReference type="GO" id="GO:0006465">
    <property type="term" value="P:signal peptide processing"/>
    <property type="evidence" value="ECO:0007669"/>
    <property type="project" value="TreeGrafter"/>
</dbReference>
<dbReference type="PANTHER" id="PTHR30487:SF0">
    <property type="entry name" value="PREPILIN LEADER PEPTIDASE_N-METHYLTRANSFERASE-RELATED"/>
    <property type="match status" value="1"/>
</dbReference>
<evidence type="ECO:0000313" key="14">
    <source>
        <dbReference type="Proteomes" id="UP000298381"/>
    </source>
</evidence>
<evidence type="ECO:0000256" key="8">
    <source>
        <dbReference type="RuleBase" id="RU003793"/>
    </source>
</evidence>
<protein>
    <recommendedName>
        <fullName evidence="9">Prepilin leader peptidase/N-methyltransferase</fullName>
        <ecNumber evidence="9">2.1.1.-</ecNumber>
        <ecNumber evidence="9">3.4.23.43</ecNumber>
    </recommendedName>
</protein>
<gene>
    <name evidence="13" type="ORF">E4100_03705</name>
</gene>
<dbReference type="InterPro" id="IPR010627">
    <property type="entry name" value="Prepilin_pept_A24_N"/>
</dbReference>
<keyword evidence="4" id="KW-0997">Cell inner membrane</keyword>
<evidence type="ECO:0000256" key="5">
    <source>
        <dbReference type="ARBA" id="ARBA00022692"/>
    </source>
</evidence>
<dbReference type="RefSeq" id="WP_135270701.1">
    <property type="nucleotide sequence ID" value="NZ_SRIB01000004.1"/>
</dbReference>
<reference evidence="13 14" key="1">
    <citation type="submission" date="2019-03" db="EMBL/GenBank/DDBJ databases">
        <title>Draft genome sequence data and analysis of a Fermenting Bacterium, Soehngenia longevitae strain 1933PT, isolated from petroleum reservoir in Azerbaijan.</title>
        <authorList>
            <person name="Grouzdev D.S."/>
            <person name="Bidzhieva S.K."/>
            <person name="Sokolova D.S."/>
            <person name="Tourova T.P."/>
            <person name="Poltaraus A.B."/>
            <person name="Nazina T.N."/>
        </authorList>
    </citation>
    <scope>NUCLEOTIDE SEQUENCE [LARGE SCALE GENOMIC DNA]</scope>
    <source>
        <strain evidence="13 14">1933P</strain>
    </source>
</reference>
<comment type="catalytic activity">
    <reaction evidence="9">
        <text>Typically cleaves a -Gly-|-Phe- bond to release an N-terminal, basic peptide of 5-8 residues from type IV prepilin, and then N-methylates the new N-terminal amino group, the methyl donor being S-adenosyl-L-methionine.</text>
        <dbReference type="EC" id="3.4.23.43"/>
    </reaction>
</comment>
<evidence type="ECO:0000259" key="12">
    <source>
        <dbReference type="Pfam" id="PF06750"/>
    </source>
</evidence>
<keyword evidence="5 9" id="KW-0812">Transmembrane</keyword>
<evidence type="ECO:0000256" key="9">
    <source>
        <dbReference type="RuleBase" id="RU003794"/>
    </source>
</evidence>
<dbReference type="InterPro" id="IPR050882">
    <property type="entry name" value="Prepilin_peptidase/N-MTase"/>
</dbReference>
<organism evidence="13 14">
    <name type="scientific">Soehngenia longivitae</name>
    <dbReference type="NCBI Taxonomy" id="2562294"/>
    <lineage>
        <taxon>Bacteria</taxon>
        <taxon>Bacillati</taxon>
        <taxon>Bacillota</taxon>
        <taxon>Tissierellia</taxon>
        <taxon>Tissierellales</taxon>
        <taxon>Tissierellaceae</taxon>
        <taxon>Soehngenia</taxon>
    </lineage>
</organism>
<feature type="transmembrane region" description="Helical" evidence="10">
    <location>
        <begin position="226"/>
        <end position="248"/>
    </location>
</feature>
<feature type="transmembrane region" description="Helical" evidence="10">
    <location>
        <begin position="81"/>
        <end position="112"/>
    </location>
</feature>
<dbReference type="Gene3D" id="1.20.120.1220">
    <property type="match status" value="1"/>
</dbReference>
<evidence type="ECO:0000256" key="10">
    <source>
        <dbReference type="SAM" id="Phobius"/>
    </source>
</evidence>
<comment type="subcellular location">
    <subcellularLocation>
        <location evidence="1">Cell inner membrane</location>
        <topology evidence="1">Multi-pass membrane protein</topology>
    </subcellularLocation>
    <subcellularLocation>
        <location evidence="9">Cell membrane</location>
        <topology evidence="9">Multi-pass membrane protein</topology>
    </subcellularLocation>
</comment>
<dbReference type="GO" id="GO:0005886">
    <property type="term" value="C:plasma membrane"/>
    <property type="evidence" value="ECO:0007669"/>
    <property type="project" value="UniProtKB-SubCell"/>
</dbReference>
<dbReference type="AlphaFoldDB" id="A0A4Z0D727"/>
<comment type="similarity">
    <text evidence="2 8">Belongs to the peptidase A24 family.</text>
</comment>
<keyword evidence="9" id="KW-0645">Protease</keyword>
<keyword evidence="14" id="KW-1185">Reference proteome</keyword>
<dbReference type="GO" id="GO:0032259">
    <property type="term" value="P:methylation"/>
    <property type="evidence" value="ECO:0007669"/>
    <property type="project" value="UniProtKB-KW"/>
</dbReference>
<evidence type="ECO:0000256" key="1">
    <source>
        <dbReference type="ARBA" id="ARBA00004429"/>
    </source>
</evidence>
<accession>A0A4Z0D727</accession>
<evidence type="ECO:0000259" key="11">
    <source>
        <dbReference type="Pfam" id="PF01478"/>
    </source>
</evidence>
<sequence>MSIVIFLFGLAIGSFTNVLIYRLPREESIVFPGSHCPNCNHELMWYDNIPLISYFFLKGKCRYCKEKISIRYPLLEFFNGIIYLSFFITYGFTLEFIYLSLLTSFLISITIIDLKHQIIPDGLVVSVLGLNILYKIGNYFMYGISFEFLDSLFGLLAGAGIFLLILLISRGGMGGGDVTLVGALGFSLGLKNTILMILLSFIIGAVISIILLVFKIKSMKDPIPFGPFIIVAFYLSYFFSDIIISFYFSLFI</sequence>
<dbReference type="Pfam" id="PF01478">
    <property type="entry name" value="Peptidase_A24"/>
    <property type="match status" value="1"/>
</dbReference>
<dbReference type="Proteomes" id="UP000298381">
    <property type="component" value="Unassembled WGS sequence"/>
</dbReference>
<dbReference type="PANTHER" id="PTHR30487">
    <property type="entry name" value="TYPE 4 PREPILIN-LIKE PROTEINS LEADER PEPTIDE-PROCESSING ENZYME"/>
    <property type="match status" value="1"/>
</dbReference>
<dbReference type="Pfam" id="PF06750">
    <property type="entry name" value="A24_N_bact"/>
    <property type="match status" value="1"/>
</dbReference>
<feature type="transmembrane region" description="Helical" evidence="10">
    <location>
        <begin position="148"/>
        <end position="173"/>
    </location>
</feature>
<evidence type="ECO:0000313" key="13">
    <source>
        <dbReference type="EMBL" id="TFZ40675.1"/>
    </source>
</evidence>
<dbReference type="GO" id="GO:0004190">
    <property type="term" value="F:aspartic-type endopeptidase activity"/>
    <property type="evidence" value="ECO:0007669"/>
    <property type="project" value="UniProtKB-EC"/>
</dbReference>
<dbReference type="PRINTS" id="PR00864">
    <property type="entry name" value="PREPILNPTASE"/>
</dbReference>
<keyword evidence="9" id="KW-0378">Hydrolase</keyword>
<keyword evidence="9" id="KW-0489">Methyltransferase</keyword>
<comment type="function">
    <text evidence="9">Plays an essential role in type IV pili and type II pseudopili formation by proteolytically removing the leader sequence from substrate proteins and subsequently monomethylating the alpha-amino group of the newly exposed N-terminal phenylalanine.</text>
</comment>
<keyword evidence="6 10" id="KW-1133">Transmembrane helix</keyword>
<evidence type="ECO:0000256" key="4">
    <source>
        <dbReference type="ARBA" id="ARBA00022519"/>
    </source>
</evidence>
<feature type="transmembrane region" description="Helical" evidence="10">
    <location>
        <begin position="193"/>
        <end position="214"/>
    </location>
</feature>
<dbReference type="EMBL" id="SRIB01000004">
    <property type="protein sequence ID" value="TFZ40675.1"/>
    <property type="molecule type" value="Genomic_DNA"/>
</dbReference>
<name>A0A4Z0D727_9FIRM</name>
<evidence type="ECO:0000256" key="2">
    <source>
        <dbReference type="ARBA" id="ARBA00005801"/>
    </source>
</evidence>
<keyword evidence="9" id="KW-0808">Transferase</keyword>
<dbReference type="EC" id="3.4.23.43" evidence="9"/>